<feature type="transmembrane region" description="Helical" evidence="1">
    <location>
        <begin position="112"/>
        <end position="136"/>
    </location>
</feature>
<dbReference type="Proteomes" id="UP000198221">
    <property type="component" value="Chromosome I"/>
</dbReference>
<organism evidence="2 3">
    <name type="scientific">Micromonospora inositola</name>
    <dbReference type="NCBI Taxonomy" id="47865"/>
    <lineage>
        <taxon>Bacteria</taxon>
        <taxon>Bacillati</taxon>
        <taxon>Actinomycetota</taxon>
        <taxon>Actinomycetes</taxon>
        <taxon>Micromonosporales</taxon>
        <taxon>Micromonosporaceae</taxon>
        <taxon>Micromonospora</taxon>
    </lineage>
</organism>
<reference evidence="3" key="1">
    <citation type="submission" date="2016-06" db="EMBL/GenBank/DDBJ databases">
        <authorList>
            <person name="Varghese N."/>
            <person name="Submissions Spin"/>
        </authorList>
    </citation>
    <scope>NUCLEOTIDE SEQUENCE [LARGE SCALE GENOMIC DNA]</scope>
    <source>
        <strain evidence="3">DSM 43819</strain>
    </source>
</reference>
<protein>
    <submittedName>
        <fullName evidence="2">Uncharacterized protein</fullName>
    </submittedName>
</protein>
<feature type="transmembrane region" description="Helical" evidence="1">
    <location>
        <begin position="148"/>
        <end position="166"/>
    </location>
</feature>
<gene>
    <name evidence="2" type="ORF">GA0070613_6193</name>
</gene>
<evidence type="ECO:0000313" key="2">
    <source>
        <dbReference type="EMBL" id="SCG77240.1"/>
    </source>
</evidence>
<feature type="transmembrane region" description="Helical" evidence="1">
    <location>
        <begin position="51"/>
        <end position="72"/>
    </location>
</feature>
<feature type="transmembrane region" description="Helical" evidence="1">
    <location>
        <begin position="6"/>
        <end position="24"/>
    </location>
</feature>
<feature type="transmembrane region" description="Helical" evidence="1">
    <location>
        <begin position="88"/>
        <end position="105"/>
    </location>
</feature>
<keyword evidence="1" id="KW-1133">Transmembrane helix</keyword>
<dbReference type="AlphaFoldDB" id="A0A1C5K343"/>
<keyword evidence="1" id="KW-0472">Membrane</keyword>
<dbReference type="EMBL" id="LT607754">
    <property type="protein sequence ID" value="SCG77240.1"/>
    <property type="molecule type" value="Genomic_DNA"/>
</dbReference>
<evidence type="ECO:0000256" key="1">
    <source>
        <dbReference type="SAM" id="Phobius"/>
    </source>
</evidence>
<name>A0A1C5K343_9ACTN</name>
<keyword evidence="1" id="KW-0812">Transmembrane</keyword>
<feature type="transmembrane region" description="Helical" evidence="1">
    <location>
        <begin position="178"/>
        <end position="199"/>
    </location>
</feature>
<keyword evidence="3" id="KW-1185">Reference proteome</keyword>
<accession>A0A1C5K343</accession>
<evidence type="ECO:0000313" key="3">
    <source>
        <dbReference type="Proteomes" id="UP000198221"/>
    </source>
</evidence>
<proteinExistence type="predicted"/>
<sequence>MDTLLDVLVFLAVALLGYFMGQRFPHPGEWIRRWGSRYRAAVVRPPGPWRWWSRLLLVVGALAATALVWPIIQPGDPVADEMLEPAEVAVIVPVVLVFPVAWALLGRSRPYAWRVAIALAACVAGWSLWSVTFASYGTPPNIDDGLRWYLVGTGVIVASATAVESWQRRPRDLLTMRWAAGALVWMIGVAAAFAIPVVGDQQVPPRDTILPLPPAMTVVHEEARCAMPENFGFGSRSCLRRFTVAATDGANVRELARRLGEHLQRTKGWPATWYDSSTAHFPCRRIGWLNPYELCLELRRDESTSTVKLELAYYNGRERVVY</sequence>